<dbReference type="InterPro" id="IPR001279">
    <property type="entry name" value="Metallo-B-lactamas"/>
</dbReference>
<dbReference type="PANTHER" id="PTHR43546">
    <property type="entry name" value="UPF0173 METAL-DEPENDENT HYDROLASE MJ1163-RELATED"/>
    <property type="match status" value="1"/>
</dbReference>
<keyword evidence="1 6" id="KW-0378">Hydrolase</keyword>
<dbReference type="AlphaFoldDB" id="A0A7X0SS35"/>
<evidence type="ECO:0000256" key="3">
    <source>
        <dbReference type="ARBA" id="ARBA00034301"/>
    </source>
</evidence>
<reference evidence="6 7" key="1">
    <citation type="submission" date="2020-08" db="EMBL/GenBank/DDBJ databases">
        <title>Cohnella phylogeny.</title>
        <authorList>
            <person name="Dunlap C."/>
        </authorList>
    </citation>
    <scope>NUCLEOTIDE SEQUENCE [LARGE SCALE GENOMIC DNA]</scope>
    <source>
        <strain evidence="6 7">CBP 2801</strain>
    </source>
</reference>
<evidence type="ECO:0000256" key="1">
    <source>
        <dbReference type="ARBA" id="ARBA00022801"/>
    </source>
</evidence>
<gene>
    <name evidence="6" type="ORF">H7C18_23480</name>
</gene>
<accession>A0A7X0SS35</accession>
<comment type="caution">
    <text evidence="6">The sequence shown here is derived from an EMBL/GenBank/DDBJ whole genome shotgun (WGS) entry which is preliminary data.</text>
</comment>
<comment type="catalytic activity">
    <reaction evidence="2">
        <text>3',5'-cyclic CMP + H2O = CMP + H(+)</text>
        <dbReference type="Rhea" id="RHEA:72675"/>
        <dbReference type="ChEBI" id="CHEBI:15377"/>
        <dbReference type="ChEBI" id="CHEBI:15378"/>
        <dbReference type="ChEBI" id="CHEBI:58003"/>
        <dbReference type="ChEBI" id="CHEBI:60377"/>
    </reaction>
    <physiologicalReaction direction="left-to-right" evidence="2">
        <dbReference type="Rhea" id="RHEA:72676"/>
    </physiologicalReaction>
</comment>
<proteinExistence type="predicted"/>
<evidence type="ECO:0000313" key="6">
    <source>
        <dbReference type="EMBL" id="MBB6733890.1"/>
    </source>
</evidence>
<protein>
    <submittedName>
        <fullName evidence="6">MBL fold metallo-hydrolase</fullName>
    </submittedName>
</protein>
<dbReference type="Proteomes" id="UP000564644">
    <property type="component" value="Unassembled WGS sequence"/>
</dbReference>
<keyword evidence="7" id="KW-1185">Reference proteome</keyword>
<dbReference type="Gene3D" id="3.60.15.10">
    <property type="entry name" value="Ribonuclease Z/Hydroxyacylglutathione hydrolase-like"/>
    <property type="match status" value="1"/>
</dbReference>
<evidence type="ECO:0000256" key="4">
    <source>
        <dbReference type="ARBA" id="ARBA00048505"/>
    </source>
</evidence>
<dbReference type="InterPro" id="IPR036866">
    <property type="entry name" value="RibonucZ/Hydroxyglut_hydro"/>
</dbReference>
<sequence>MNVQLIRHATLWLEYAGATILVDPMFSDKGVNPPIPDSGDERRNPLVPLPGKPDAWLAPDAVLVSHLHRDHWDEAAARALPKSVPIFCQPGDRDAIGSSGFADITEVRDSATFQGITIHRMDGRHGTGEIGRKMGSVSGFVLQAEKEPTLYLAGDTVWCEDVKAALDTYKPKVTIVNAGGARFAVGDPITMDEDDVIRLVGYAPYTRVAAVHMDTINHCRVTRDVLKARLSAEHLLERVVIPEDGDRL</sequence>
<dbReference type="RefSeq" id="WP_185131543.1">
    <property type="nucleotide sequence ID" value="NZ_JACJVO010000031.1"/>
</dbReference>
<dbReference type="InterPro" id="IPR050114">
    <property type="entry name" value="UPF0173_UPF0282_UlaG_hydrolase"/>
</dbReference>
<evidence type="ECO:0000256" key="2">
    <source>
        <dbReference type="ARBA" id="ARBA00034221"/>
    </source>
</evidence>
<comment type="catalytic activity">
    <reaction evidence="4">
        <text>3',5'-cyclic UMP + H2O = UMP + H(+)</text>
        <dbReference type="Rhea" id="RHEA:70575"/>
        <dbReference type="ChEBI" id="CHEBI:15377"/>
        <dbReference type="ChEBI" id="CHEBI:15378"/>
        <dbReference type="ChEBI" id="CHEBI:57865"/>
        <dbReference type="ChEBI" id="CHEBI:184387"/>
    </reaction>
    <physiologicalReaction direction="left-to-right" evidence="4">
        <dbReference type="Rhea" id="RHEA:70576"/>
    </physiologicalReaction>
</comment>
<organism evidence="6 7">
    <name type="scientific">Cohnella zeiphila</name>
    <dbReference type="NCBI Taxonomy" id="2761120"/>
    <lineage>
        <taxon>Bacteria</taxon>
        <taxon>Bacillati</taxon>
        <taxon>Bacillota</taxon>
        <taxon>Bacilli</taxon>
        <taxon>Bacillales</taxon>
        <taxon>Paenibacillaceae</taxon>
        <taxon>Cohnella</taxon>
    </lineage>
</organism>
<comment type="function">
    <text evidence="3">Counteracts the endogenous Pycsar antiviral defense system. Phosphodiesterase that enables metal-dependent hydrolysis of host cyclic nucleotide Pycsar defense signals such as cCMP and cUMP.</text>
</comment>
<dbReference type="PANTHER" id="PTHR43546:SF9">
    <property type="entry name" value="L-ASCORBATE-6-PHOSPHATE LACTONASE ULAG-RELATED"/>
    <property type="match status" value="1"/>
</dbReference>
<evidence type="ECO:0000313" key="7">
    <source>
        <dbReference type="Proteomes" id="UP000564644"/>
    </source>
</evidence>
<evidence type="ECO:0000259" key="5">
    <source>
        <dbReference type="Pfam" id="PF12706"/>
    </source>
</evidence>
<dbReference type="EMBL" id="JACJVO010000031">
    <property type="protein sequence ID" value="MBB6733890.1"/>
    <property type="molecule type" value="Genomic_DNA"/>
</dbReference>
<name>A0A7X0SS35_9BACL</name>
<dbReference type="SUPFAM" id="SSF56281">
    <property type="entry name" value="Metallo-hydrolase/oxidoreductase"/>
    <property type="match status" value="1"/>
</dbReference>
<feature type="domain" description="Metallo-beta-lactamase" evidence="5">
    <location>
        <begin position="19"/>
        <end position="213"/>
    </location>
</feature>
<dbReference type="GO" id="GO:0016787">
    <property type="term" value="F:hydrolase activity"/>
    <property type="evidence" value="ECO:0007669"/>
    <property type="project" value="UniProtKB-KW"/>
</dbReference>
<dbReference type="Pfam" id="PF12706">
    <property type="entry name" value="Lactamase_B_2"/>
    <property type="match status" value="1"/>
</dbReference>